<evidence type="ECO:0000313" key="18">
    <source>
        <dbReference type="Proteomes" id="UP000738126"/>
    </source>
</evidence>
<sequence>MADSRAMTESSESAPPSPWQSGAAGEAAGASGGEQRGLGRFIPEGVQASLERWLGANPLRKLALGLGLLAVLGAGVGLFLWAGQSSPKYETLYTDLSSENAAEVLNALEQQGLSVQLDEATGDIRVPEGKVHRARIYLASQGLPKGSGFGYEILKEDPGFGVSEAMQQARFDRALETELARSIETLRGVESARVHLDNPEESVFVRDRKESRASVVLTLDRERELPQGQIEAIIHLVASAVSGLEHKAVSVVDHRGRLLTDEEQPQKASAVAQHLELTRRFEQRLQRQVEDLVAPIVGADRARAQVSAELNFDQRRRLEESFDPQRSAIRSEQMSERSGGGSSWPMGIPGALTNQPPGPGQLNPDGEGGDGGASTPFSSSETRNWEVGRTLREVQPARGTVDRLTVGVLLGHRYVKNDSGEVVQEPIGEEQLASLRELIKGAVGYDEARGDQLSVVTVPFAEITEPPAPPEAIWEQEWVRDLIRLGVFAAIGLLVYFIALRPLVNRMIGGGSEQGEDSERAAWEAQGLERPAGEALQSPEGGGGASTPAGRQAAQLEGFSGEQLSDVRERPYDAKLQAVLELVENEPELAANAVKEWLDEDDKRKG</sequence>
<dbReference type="PANTHER" id="PTHR30046">
    <property type="entry name" value="FLAGELLAR M-RING PROTEIN"/>
    <property type="match status" value="1"/>
</dbReference>
<dbReference type="InterPro" id="IPR006182">
    <property type="entry name" value="FliF_N_dom"/>
</dbReference>
<keyword evidence="6" id="KW-1003">Cell membrane</keyword>
<comment type="similarity">
    <text evidence="4 12">Belongs to the FliF family.</text>
</comment>
<feature type="region of interest" description="Disordered" evidence="13">
    <location>
        <begin position="317"/>
        <end position="391"/>
    </location>
</feature>
<evidence type="ECO:0000256" key="8">
    <source>
        <dbReference type="ARBA" id="ARBA00022989"/>
    </source>
</evidence>
<evidence type="ECO:0000256" key="11">
    <source>
        <dbReference type="ARBA" id="ARBA00025936"/>
    </source>
</evidence>
<keyword evidence="9 14" id="KW-0472">Membrane</keyword>
<keyword evidence="18" id="KW-1185">Reference proteome</keyword>
<evidence type="ECO:0000256" key="9">
    <source>
        <dbReference type="ARBA" id="ARBA00023136"/>
    </source>
</evidence>
<dbReference type="Gene3D" id="3.30.70.1530">
    <property type="entry name" value="Hypothetical protein rpa1041"/>
    <property type="match status" value="1"/>
</dbReference>
<keyword evidence="17" id="KW-0282">Flagellum</keyword>
<dbReference type="RefSeq" id="WP_200259070.1">
    <property type="nucleotide sequence ID" value="NZ_NRSH01000076.1"/>
</dbReference>
<evidence type="ECO:0000313" key="17">
    <source>
        <dbReference type="EMBL" id="MBK1726885.1"/>
    </source>
</evidence>
<evidence type="ECO:0000259" key="16">
    <source>
        <dbReference type="Pfam" id="PF08345"/>
    </source>
</evidence>
<dbReference type="Gene3D" id="3.30.300.30">
    <property type="match status" value="1"/>
</dbReference>
<comment type="subunit">
    <text evidence="11">The basal body constitutes a major portion of the flagellar organelle and consists of four rings (L,P,S, and M) mounted on a central rod. The M ring is integral to the inner membrane of the cell and may be connected to the flagellar rod via the S ring. The S (supramembrane ring) lies just distal to the M ring. The L and P rings lie in the outer membrane and the periplasmic space, respectively.</text>
</comment>
<gene>
    <name evidence="17" type="primary">fliF</name>
    <name evidence="17" type="ORF">CKO13_07600</name>
</gene>
<feature type="region of interest" description="Disordered" evidence="13">
    <location>
        <begin position="1"/>
        <end position="36"/>
    </location>
</feature>
<evidence type="ECO:0000256" key="2">
    <source>
        <dbReference type="ARBA" id="ARBA00004117"/>
    </source>
</evidence>
<dbReference type="InterPro" id="IPR045851">
    <property type="entry name" value="AMP-bd_C_sf"/>
</dbReference>
<comment type="subcellular location">
    <subcellularLocation>
        <location evidence="2 12">Bacterial flagellum basal body</location>
    </subcellularLocation>
    <subcellularLocation>
        <location evidence="3">Cell membrane</location>
        <topology evidence="3">Multi-pass membrane protein</topology>
    </subcellularLocation>
</comment>
<evidence type="ECO:0000256" key="4">
    <source>
        <dbReference type="ARBA" id="ARBA00007971"/>
    </source>
</evidence>
<evidence type="ECO:0000256" key="3">
    <source>
        <dbReference type="ARBA" id="ARBA00004651"/>
    </source>
</evidence>
<dbReference type="Pfam" id="PF01514">
    <property type="entry name" value="YscJ_FliF"/>
    <property type="match status" value="1"/>
</dbReference>
<dbReference type="PANTHER" id="PTHR30046:SF0">
    <property type="entry name" value="FLAGELLAR M-RING PROTEIN"/>
    <property type="match status" value="1"/>
</dbReference>
<evidence type="ECO:0000256" key="5">
    <source>
        <dbReference type="ARBA" id="ARBA00017949"/>
    </source>
</evidence>
<feature type="domain" description="Flagellar M-ring C-terminal" evidence="16">
    <location>
        <begin position="294"/>
        <end position="460"/>
    </location>
</feature>
<evidence type="ECO:0000256" key="1">
    <source>
        <dbReference type="ARBA" id="ARBA00003820"/>
    </source>
</evidence>
<name>A0ABS1E565_9GAMM</name>
<dbReference type="PRINTS" id="PR01009">
    <property type="entry name" value="FLGMRINGFLIF"/>
</dbReference>
<feature type="domain" description="Flagellar M-ring N-terminal" evidence="15">
    <location>
        <begin position="85"/>
        <end position="260"/>
    </location>
</feature>
<dbReference type="Proteomes" id="UP000738126">
    <property type="component" value="Unassembled WGS sequence"/>
</dbReference>
<accession>A0ABS1E565</accession>
<evidence type="ECO:0000256" key="14">
    <source>
        <dbReference type="SAM" id="Phobius"/>
    </source>
</evidence>
<dbReference type="InterPro" id="IPR043427">
    <property type="entry name" value="YscJ/FliF"/>
</dbReference>
<dbReference type="PIRSF" id="PIRSF004862">
    <property type="entry name" value="FliF"/>
    <property type="match status" value="1"/>
</dbReference>
<dbReference type="NCBIfam" id="TIGR00206">
    <property type="entry name" value="fliF"/>
    <property type="match status" value="1"/>
</dbReference>
<keyword evidence="10 12" id="KW-0975">Bacterial flagellum</keyword>
<feature type="transmembrane region" description="Helical" evidence="14">
    <location>
        <begin position="482"/>
        <end position="500"/>
    </location>
</feature>
<keyword evidence="17" id="KW-0966">Cell projection</keyword>
<dbReference type="InterPro" id="IPR013556">
    <property type="entry name" value="Flag_M-ring_C"/>
</dbReference>
<comment type="caution">
    <text evidence="17">The sequence shown here is derived from an EMBL/GenBank/DDBJ whole genome shotgun (WGS) entry which is preliminary data.</text>
</comment>
<protein>
    <recommendedName>
        <fullName evidence="5 12">Flagellar M-ring protein</fullName>
    </recommendedName>
</protein>
<dbReference type="InterPro" id="IPR000067">
    <property type="entry name" value="FlgMring_FliF"/>
</dbReference>
<feature type="transmembrane region" description="Helical" evidence="14">
    <location>
        <begin position="62"/>
        <end position="82"/>
    </location>
</feature>
<organism evidence="17 18">
    <name type="scientific">Halorhodospira neutriphila</name>
    <dbReference type="NCBI Taxonomy" id="168379"/>
    <lineage>
        <taxon>Bacteria</taxon>
        <taxon>Pseudomonadati</taxon>
        <taxon>Pseudomonadota</taxon>
        <taxon>Gammaproteobacteria</taxon>
        <taxon>Chromatiales</taxon>
        <taxon>Ectothiorhodospiraceae</taxon>
        <taxon>Halorhodospira</taxon>
    </lineage>
</organism>
<keyword evidence="8 14" id="KW-1133">Transmembrane helix</keyword>
<comment type="function">
    <text evidence="1 12">The M ring may be actively involved in energy transduction.</text>
</comment>
<dbReference type="Pfam" id="PF08345">
    <property type="entry name" value="YscJ_FliF_C"/>
    <property type="match status" value="1"/>
</dbReference>
<evidence type="ECO:0000256" key="10">
    <source>
        <dbReference type="ARBA" id="ARBA00023143"/>
    </source>
</evidence>
<dbReference type="EMBL" id="NRSH01000076">
    <property type="protein sequence ID" value="MBK1726885.1"/>
    <property type="molecule type" value="Genomic_DNA"/>
</dbReference>
<evidence type="ECO:0000256" key="6">
    <source>
        <dbReference type="ARBA" id="ARBA00022475"/>
    </source>
</evidence>
<proteinExistence type="inferred from homology"/>
<keyword evidence="17" id="KW-0969">Cilium</keyword>
<feature type="region of interest" description="Disordered" evidence="13">
    <location>
        <begin position="529"/>
        <end position="568"/>
    </location>
</feature>
<evidence type="ECO:0000259" key="15">
    <source>
        <dbReference type="Pfam" id="PF01514"/>
    </source>
</evidence>
<keyword evidence="7 14" id="KW-0812">Transmembrane</keyword>
<evidence type="ECO:0000256" key="13">
    <source>
        <dbReference type="SAM" id="MobiDB-lite"/>
    </source>
</evidence>
<evidence type="ECO:0000256" key="12">
    <source>
        <dbReference type="PIRNR" id="PIRNR004862"/>
    </source>
</evidence>
<evidence type="ECO:0000256" key="7">
    <source>
        <dbReference type="ARBA" id="ARBA00022692"/>
    </source>
</evidence>
<reference evidence="17 18" key="1">
    <citation type="journal article" date="2020" name="Microorganisms">
        <title>Osmotic Adaptation and Compatible Solute Biosynthesis of Phototrophic Bacteria as Revealed from Genome Analyses.</title>
        <authorList>
            <person name="Imhoff J.F."/>
            <person name="Rahn T."/>
            <person name="Kunzel S."/>
            <person name="Keller A."/>
            <person name="Neulinger S.C."/>
        </authorList>
    </citation>
    <scope>NUCLEOTIDE SEQUENCE [LARGE SCALE GENOMIC DNA]</scope>
    <source>
        <strain evidence="17 18">DSM 15116</strain>
    </source>
</reference>